<dbReference type="Gene3D" id="3.40.50.410">
    <property type="entry name" value="von Willebrand factor, type A domain"/>
    <property type="match status" value="1"/>
</dbReference>
<dbReference type="SUPFAM" id="SSF53850">
    <property type="entry name" value="Periplasmic binding protein-like II"/>
    <property type="match status" value="1"/>
</dbReference>
<gene>
    <name evidence="3" type="ORF">ERS852470_00776</name>
</gene>
<feature type="transmembrane region" description="Helical" evidence="1">
    <location>
        <begin position="9"/>
        <end position="28"/>
    </location>
</feature>
<evidence type="ECO:0000313" key="3">
    <source>
        <dbReference type="EMBL" id="CUN81331.1"/>
    </source>
</evidence>
<dbReference type="InterPro" id="IPR051266">
    <property type="entry name" value="CLCR"/>
</dbReference>
<dbReference type="EMBL" id="CYZV01000006">
    <property type="protein sequence ID" value="CUN81331.1"/>
    <property type="molecule type" value="Genomic_DNA"/>
</dbReference>
<sequence length="564" mass="62122">MGGKKSGKLAGILIVMAIVIFGLVYGGITLTKNWGKSKEAISEENATDKLNKICKDIDINEIEPRKAAIDLGVEDVKDTIPDIEKYPAQVENTTDTYIEIFSTGEKTGTGKDSWLIDVANDFNEAGIEVNGKTVSVKIRQVASGLGMDYIVSEKYLPDAYNPSNELWGEMIKDNGKTIELYDEKMVGNVAGIIMFKEKYDELIEKYGSINLKNVTEAVANGEINMGYTNPFASATGLNFLVSTLSTFDSSDPLSEKAIEGFNEFQTNIPLVAYTTLQLRNSAESGILDGFIMEYQTYINSPELKADYVFTPFGYRHDSPLYAVGNLSEEKKEILNRFIEFYKGEKYQDLATEYGFNNLEDYKCEIGELEGDVIIQAQKLWKENKNSNKPIAAVFVADVSGSMEGEPLNELKKSLLNGSQYIGEENSIGLVTYSNDVNINLPIGKFDLNQRSLFTGAVQDMDAGGGTATFDGIAVAVKMLLEEKEKNPDTKLMLFVLSDGETNIGHSLEDIKEILEAVEIPVHTIGYNANIKALENISAINEATSINADSDDVIYKLGSLFNAEM</sequence>
<dbReference type="Pfam" id="PF13531">
    <property type="entry name" value="SBP_bac_11"/>
    <property type="match status" value="1"/>
</dbReference>
<organism evidence="3 4">
    <name type="scientific">Clostridium disporicum</name>
    <dbReference type="NCBI Taxonomy" id="84024"/>
    <lineage>
        <taxon>Bacteria</taxon>
        <taxon>Bacillati</taxon>
        <taxon>Bacillota</taxon>
        <taxon>Clostridia</taxon>
        <taxon>Eubacteriales</taxon>
        <taxon>Clostridiaceae</taxon>
        <taxon>Clostridium</taxon>
    </lineage>
</organism>
<keyword evidence="1" id="KW-0472">Membrane</keyword>
<dbReference type="Proteomes" id="UP000095558">
    <property type="component" value="Unassembled WGS sequence"/>
</dbReference>
<dbReference type="PROSITE" id="PS50234">
    <property type="entry name" value="VWFA"/>
    <property type="match status" value="1"/>
</dbReference>
<dbReference type="PANTHER" id="PTHR10579">
    <property type="entry name" value="CALCIUM-ACTIVATED CHLORIDE CHANNEL REGULATOR"/>
    <property type="match status" value="1"/>
</dbReference>
<evidence type="ECO:0000259" key="2">
    <source>
        <dbReference type="PROSITE" id="PS50234"/>
    </source>
</evidence>
<dbReference type="RefSeq" id="WP_242858449.1">
    <property type="nucleotide sequence ID" value="NZ_CYZV01000006.1"/>
</dbReference>
<feature type="domain" description="VWFA" evidence="2">
    <location>
        <begin position="391"/>
        <end position="564"/>
    </location>
</feature>
<evidence type="ECO:0000256" key="1">
    <source>
        <dbReference type="SAM" id="Phobius"/>
    </source>
</evidence>
<dbReference type="PANTHER" id="PTHR10579:SF43">
    <property type="entry name" value="ZINC FINGER (C3HC4-TYPE RING FINGER) FAMILY PROTEIN"/>
    <property type="match status" value="1"/>
</dbReference>
<dbReference type="Pfam" id="PF00092">
    <property type="entry name" value="VWA"/>
    <property type="match status" value="1"/>
</dbReference>
<dbReference type="InterPro" id="IPR002035">
    <property type="entry name" value="VWF_A"/>
</dbReference>
<name>A0A173ZYG2_9CLOT</name>
<dbReference type="SUPFAM" id="SSF53300">
    <property type="entry name" value="vWA-like"/>
    <property type="match status" value="1"/>
</dbReference>
<dbReference type="AlphaFoldDB" id="A0A173ZYG2"/>
<evidence type="ECO:0000313" key="4">
    <source>
        <dbReference type="Proteomes" id="UP000095558"/>
    </source>
</evidence>
<proteinExistence type="predicted"/>
<dbReference type="CDD" id="cd00198">
    <property type="entry name" value="vWFA"/>
    <property type="match status" value="1"/>
</dbReference>
<accession>A0A173ZYG2</accession>
<reference evidence="3 4" key="1">
    <citation type="submission" date="2015-09" db="EMBL/GenBank/DDBJ databases">
        <authorList>
            <consortium name="Pathogen Informatics"/>
        </authorList>
    </citation>
    <scope>NUCLEOTIDE SEQUENCE [LARGE SCALE GENOMIC DNA]</scope>
    <source>
        <strain evidence="3 4">2789STDY5834855</strain>
    </source>
</reference>
<keyword evidence="1" id="KW-0812">Transmembrane</keyword>
<dbReference type="SMART" id="SM00327">
    <property type="entry name" value="VWA"/>
    <property type="match status" value="1"/>
</dbReference>
<dbReference type="InterPro" id="IPR036465">
    <property type="entry name" value="vWFA_dom_sf"/>
</dbReference>
<protein>
    <submittedName>
        <fullName evidence="3">von Willebrand factor, type A</fullName>
    </submittedName>
</protein>
<keyword evidence="1" id="KW-1133">Transmembrane helix</keyword>